<reference evidence="4 5" key="1">
    <citation type="submission" date="2018-07" db="EMBL/GenBank/DDBJ databases">
        <title>The complete nuclear genome of the prasinophyte Chloropicon primus (CCMP1205).</title>
        <authorList>
            <person name="Pombert J.-F."/>
            <person name="Otis C."/>
            <person name="Turmel M."/>
            <person name="Lemieux C."/>
        </authorList>
    </citation>
    <scope>NUCLEOTIDE SEQUENCE [LARGE SCALE GENOMIC DNA]</scope>
    <source>
        <strain evidence="4 5">CCMP1205</strain>
    </source>
</reference>
<dbReference type="EMBL" id="CP031040">
    <property type="protein sequence ID" value="QDZ22416.1"/>
    <property type="molecule type" value="Genomic_DNA"/>
</dbReference>
<gene>
    <name evidence="4" type="ORF">A3770_07p49340</name>
</gene>
<dbReference type="SMART" id="SM00268">
    <property type="entry name" value="ACTIN"/>
    <property type="match status" value="1"/>
</dbReference>
<dbReference type="InterPro" id="IPR004000">
    <property type="entry name" value="Actin"/>
</dbReference>
<dbReference type="Gene3D" id="3.90.640.10">
    <property type="entry name" value="Actin, Chain A, domain 4"/>
    <property type="match status" value="1"/>
</dbReference>
<keyword evidence="5" id="KW-1185">Reference proteome</keyword>
<dbReference type="Proteomes" id="UP000316726">
    <property type="component" value="Chromosome 7"/>
</dbReference>
<dbReference type="OrthoDB" id="6220758at2759"/>
<dbReference type="CDD" id="cd10210">
    <property type="entry name" value="ASKHA_NBD_Arp6"/>
    <property type="match status" value="1"/>
</dbReference>
<keyword evidence="3" id="KW-0963">Cytoplasm</keyword>
<comment type="subcellular location">
    <subcellularLocation>
        <location evidence="1">Cytoplasm</location>
    </subcellularLocation>
</comment>
<sequence>MATVVVVDNGAGTVKAESASAEGPLRFTNAAGKSRGESFTRYGDFSQVKDITGLALRRPHERGYLCNADLEKEIWSFIFKSRLRISPRESGLLVTEPLLNLPACQAAAEQLVFEDFGFHSYYACSSQQLAARGHFEASRGSSDASAADTGLVVDLGHSFTSAVPVFDNRVLNYGVRRLDFGGKAATNLLKEVVSYRSLNVMNEPYIVEIMKEDTCFVSQDAVNDLRAAQQSKKSFSLDYVLPDGMTVFRPRVKTEEDNENLTKGFKNPRHAPQVACLTHERFMVPEVYFNPSDVGLNQAGIAELVLQSCECVDPILQPLLLSNVLLVGGGSLLPGLVDRFRTELRKVAPIDCPINVWHSPERAITSAWFGGKAVVDSGEYASKAMTRQEYQEHGCDPTRRKFIS</sequence>
<dbReference type="GO" id="GO:0005634">
    <property type="term" value="C:nucleus"/>
    <property type="evidence" value="ECO:0007669"/>
    <property type="project" value="UniProtKB-ARBA"/>
</dbReference>
<dbReference type="PANTHER" id="PTHR11937">
    <property type="entry name" value="ACTIN"/>
    <property type="match status" value="1"/>
</dbReference>
<dbReference type="InterPro" id="IPR043129">
    <property type="entry name" value="ATPase_NBD"/>
</dbReference>
<proteinExistence type="inferred from homology"/>
<dbReference type="GO" id="GO:0005737">
    <property type="term" value="C:cytoplasm"/>
    <property type="evidence" value="ECO:0007669"/>
    <property type="project" value="UniProtKB-SubCell"/>
</dbReference>
<protein>
    <submittedName>
        <fullName evidence="4">Actin</fullName>
    </submittedName>
</protein>
<evidence type="ECO:0000313" key="4">
    <source>
        <dbReference type="EMBL" id="QDZ22416.1"/>
    </source>
</evidence>
<dbReference type="FunFam" id="3.90.640.10:FF:000014">
    <property type="entry name" value="Putative actin-related protein 6"/>
    <property type="match status" value="1"/>
</dbReference>
<dbReference type="SUPFAM" id="SSF53067">
    <property type="entry name" value="Actin-like ATPase domain"/>
    <property type="match status" value="2"/>
</dbReference>
<dbReference type="Gene3D" id="2.30.36.70">
    <property type="entry name" value="Actin, Chain A, domain 2"/>
    <property type="match status" value="1"/>
</dbReference>
<evidence type="ECO:0000313" key="5">
    <source>
        <dbReference type="Proteomes" id="UP000316726"/>
    </source>
</evidence>
<dbReference type="AlphaFoldDB" id="A0A5B8MPL2"/>
<evidence type="ECO:0000256" key="1">
    <source>
        <dbReference type="ARBA" id="ARBA00004496"/>
    </source>
</evidence>
<dbReference type="Gene3D" id="3.30.420.40">
    <property type="match status" value="2"/>
</dbReference>
<evidence type="ECO:0000256" key="2">
    <source>
        <dbReference type="ARBA" id="ARBA00005665"/>
    </source>
</evidence>
<evidence type="ECO:0000256" key="3">
    <source>
        <dbReference type="ARBA" id="ARBA00022490"/>
    </source>
</evidence>
<name>A0A5B8MPL2_9CHLO</name>
<organism evidence="4 5">
    <name type="scientific">Chloropicon primus</name>
    <dbReference type="NCBI Taxonomy" id="1764295"/>
    <lineage>
        <taxon>Eukaryota</taxon>
        <taxon>Viridiplantae</taxon>
        <taxon>Chlorophyta</taxon>
        <taxon>Chloropicophyceae</taxon>
        <taxon>Chloropicales</taxon>
        <taxon>Chloropicaceae</taxon>
        <taxon>Chloropicon</taxon>
    </lineage>
</organism>
<comment type="similarity">
    <text evidence="2">Belongs to the actin family. ARP6 subfamily.</text>
</comment>
<accession>A0A5B8MPL2</accession>
<dbReference type="Pfam" id="PF00022">
    <property type="entry name" value="Actin"/>
    <property type="match status" value="1"/>
</dbReference>
<dbReference type="STRING" id="1764295.A0A5B8MPL2"/>